<dbReference type="InterPro" id="IPR032675">
    <property type="entry name" value="LRR_dom_sf"/>
</dbReference>
<dbReference type="Gene3D" id="3.80.10.10">
    <property type="entry name" value="Ribonuclease Inhibitor"/>
    <property type="match status" value="1"/>
</dbReference>
<dbReference type="InterPro" id="IPR008979">
    <property type="entry name" value="Galactose-bd-like_sf"/>
</dbReference>
<dbReference type="Gene3D" id="2.10.50.10">
    <property type="entry name" value="Tumor Necrosis Factor Receptor, subunit A, domain 2"/>
    <property type="match status" value="1"/>
</dbReference>
<feature type="domain" description="C-type lectin" evidence="1">
    <location>
        <begin position="1"/>
        <end position="93"/>
    </location>
</feature>
<dbReference type="InterPro" id="IPR011641">
    <property type="entry name" value="Tyr-kin_ephrin_A/B_rcpt-like"/>
</dbReference>
<dbReference type="SUPFAM" id="SSF56436">
    <property type="entry name" value="C-type lectin-like"/>
    <property type="match status" value="1"/>
</dbReference>
<dbReference type="InterPro" id="IPR001304">
    <property type="entry name" value="C-type_lectin-like"/>
</dbReference>
<dbReference type="EMBL" id="BRYB01000146">
    <property type="protein sequence ID" value="GMI24006.1"/>
    <property type="molecule type" value="Genomic_DNA"/>
</dbReference>
<dbReference type="Pfam" id="PF00059">
    <property type="entry name" value="Lectin_C"/>
    <property type="match status" value="1"/>
</dbReference>
<dbReference type="SUPFAM" id="SSF52058">
    <property type="entry name" value="L domain-like"/>
    <property type="match status" value="1"/>
</dbReference>
<evidence type="ECO:0000313" key="3">
    <source>
        <dbReference type="Proteomes" id="UP001165060"/>
    </source>
</evidence>
<proteinExistence type="predicted"/>
<dbReference type="SMART" id="SM01411">
    <property type="entry name" value="Ephrin_rec_like"/>
    <property type="match status" value="1"/>
</dbReference>
<dbReference type="PROSITE" id="PS50041">
    <property type="entry name" value="C_TYPE_LECTIN_2"/>
    <property type="match status" value="1"/>
</dbReference>
<dbReference type="CDD" id="cd00037">
    <property type="entry name" value="CLECT"/>
    <property type="match status" value="1"/>
</dbReference>
<keyword evidence="3" id="KW-1185">Reference proteome</keyword>
<dbReference type="Gene3D" id="3.10.100.10">
    <property type="entry name" value="Mannose-Binding Protein A, subunit A"/>
    <property type="match status" value="1"/>
</dbReference>
<dbReference type="InterPro" id="IPR016187">
    <property type="entry name" value="CTDL_fold"/>
</dbReference>
<dbReference type="Pfam" id="PF07699">
    <property type="entry name" value="Ephrin_rec_like"/>
    <property type="match status" value="1"/>
</dbReference>
<accession>A0ABQ6MCX9</accession>
<protein>
    <recommendedName>
        <fullName evidence="1">C-type lectin domain-containing protein</fullName>
    </recommendedName>
</protein>
<dbReference type="Gene3D" id="2.60.120.260">
    <property type="entry name" value="Galactose-binding domain-like"/>
    <property type="match status" value="1"/>
</dbReference>
<organism evidence="2 3">
    <name type="scientific">Tetraparma gracilis</name>
    <dbReference type="NCBI Taxonomy" id="2962635"/>
    <lineage>
        <taxon>Eukaryota</taxon>
        <taxon>Sar</taxon>
        <taxon>Stramenopiles</taxon>
        <taxon>Ochrophyta</taxon>
        <taxon>Bolidophyceae</taxon>
        <taxon>Parmales</taxon>
        <taxon>Triparmaceae</taxon>
        <taxon>Tetraparma</taxon>
    </lineage>
</organism>
<gene>
    <name evidence="2" type="ORF">TeGR_g4599</name>
</gene>
<evidence type="ECO:0000259" key="1">
    <source>
        <dbReference type="PROSITE" id="PS50041"/>
    </source>
</evidence>
<comment type="caution">
    <text evidence="2">The sequence shown here is derived from an EMBL/GenBank/DDBJ whole genome shotgun (WGS) entry which is preliminary data.</text>
</comment>
<dbReference type="SUPFAM" id="SSF57184">
    <property type="entry name" value="Growth factor receptor domain"/>
    <property type="match status" value="1"/>
</dbReference>
<dbReference type="Proteomes" id="UP001165060">
    <property type="component" value="Unassembled WGS sequence"/>
</dbReference>
<dbReference type="InterPro" id="IPR009030">
    <property type="entry name" value="Growth_fac_rcpt_cys_sf"/>
</dbReference>
<dbReference type="InterPro" id="IPR050111">
    <property type="entry name" value="C-type_lectin/snaclec_domain"/>
</dbReference>
<dbReference type="InterPro" id="IPR016186">
    <property type="entry name" value="C-type_lectin-like/link_sf"/>
</dbReference>
<name>A0ABQ6MCX9_9STRA</name>
<sequence length="555" mass="59059">MDWHSARAECQSLGTDLPIVRSAEANKRLAAGAAKLGAYRIWLGASDEEKEGEWVWVDGTPVDFKGWASDQPDDLGRDEEFAVLWTTNTEWYDYGNVNSYFLCEGDWEISCPPSEQPDLANGGCEPCPAGTESPSTDPDPCKLTSCAAGTYLDAASGEGAECRPCPAGKFKDDDSASACTDCLAGTFNPAAASTTCTSCPATHPTSEAASVAFSSCKVPANDTLTTTLELLDLRENSIARLPYEVLDVDSGGLKMLLDGNPGATEIDWSNLGVNRLPLRMGDGYGSMGWEGEVKTVKLGGNQLDESVFGQLVAAGFVNIEVLDVSQNALGGLPEEDLGRLKKLKRLDVSGNEGISVEHLINAPSGLEMLNASFCSFDEIDAGQAVKLQDRNLTLYGNPVTSITWAYENELKKIPAWLRTLEKLEDANLEYSNAFDSSGSLIAPVGAEMYSIWSADSSADKCIDGDMGNICHSAGTGAEEYLRVDYFAPLASLASIVVTNRANCCQDRIVGARIHVTLGQPSSNTAAAESALWSDDFTSASSSFTFSPPPTLACPA</sequence>
<dbReference type="PANTHER" id="PTHR22803">
    <property type="entry name" value="MANNOSE, PHOSPHOLIPASE, LECTIN RECEPTOR RELATED"/>
    <property type="match status" value="1"/>
</dbReference>
<evidence type="ECO:0000313" key="2">
    <source>
        <dbReference type="EMBL" id="GMI24006.1"/>
    </source>
</evidence>
<dbReference type="SMART" id="SM00034">
    <property type="entry name" value="CLECT"/>
    <property type="match status" value="1"/>
</dbReference>
<dbReference type="SUPFAM" id="SSF49785">
    <property type="entry name" value="Galactose-binding domain-like"/>
    <property type="match status" value="1"/>
</dbReference>
<reference evidence="2 3" key="1">
    <citation type="journal article" date="2023" name="Commun. Biol.">
        <title>Genome analysis of Parmales, the sister group of diatoms, reveals the evolutionary specialization of diatoms from phago-mixotrophs to photoautotrophs.</title>
        <authorList>
            <person name="Ban H."/>
            <person name="Sato S."/>
            <person name="Yoshikawa S."/>
            <person name="Yamada K."/>
            <person name="Nakamura Y."/>
            <person name="Ichinomiya M."/>
            <person name="Sato N."/>
            <person name="Blanc-Mathieu R."/>
            <person name="Endo H."/>
            <person name="Kuwata A."/>
            <person name="Ogata H."/>
        </authorList>
    </citation>
    <scope>NUCLEOTIDE SEQUENCE [LARGE SCALE GENOMIC DNA]</scope>
</reference>